<reference evidence="1" key="1">
    <citation type="submission" date="2022-11" db="UniProtKB">
        <authorList>
            <consortium name="EnsemblMetazoa"/>
        </authorList>
    </citation>
    <scope>IDENTIFICATION</scope>
</reference>
<evidence type="ECO:0000313" key="1">
    <source>
        <dbReference type="EnsemblMetazoa" id="XP_038060747.1"/>
    </source>
</evidence>
<accession>A0A914AA63</accession>
<protein>
    <submittedName>
        <fullName evidence="1">Uncharacterized protein</fullName>
    </submittedName>
</protein>
<keyword evidence="2" id="KW-1185">Reference proteome</keyword>
<name>A0A914AA63_PATMI</name>
<dbReference type="OrthoDB" id="10086693at2759"/>
<dbReference type="RefSeq" id="XP_038060747.1">
    <property type="nucleotide sequence ID" value="XM_038204819.1"/>
</dbReference>
<dbReference type="GeneID" id="119731615"/>
<sequence>MPDGWARFGKGNMQSVWNYEDEDEAEINLDIISDDEIEAIKNLTFTDFMIRTDVNFSLLADDSRNPSTIYALYLPSLKTVSLNIPMDKYSDNTELRFNDAGDRVMCFGKYAEHLCGQDGLPRKNEATERLVVTNVYFGPRAVDRGATATRSNWFRNRYTWDGSFYNLLAK</sequence>
<dbReference type="Proteomes" id="UP000887568">
    <property type="component" value="Unplaced"/>
</dbReference>
<dbReference type="EnsemblMetazoa" id="XM_038204819.1">
    <property type="protein sequence ID" value="XP_038060747.1"/>
    <property type="gene ID" value="LOC119731615"/>
</dbReference>
<organism evidence="1 2">
    <name type="scientific">Patiria miniata</name>
    <name type="common">Bat star</name>
    <name type="synonym">Asterina miniata</name>
    <dbReference type="NCBI Taxonomy" id="46514"/>
    <lineage>
        <taxon>Eukaryota</taxon>
        <taxon>Metazoa</taxon>
        <taxon>Echinodermata</taxon>
        <taxon>Eleutherozoa</taxon>
        <taxon>Asterozoa</taxon>
        <taxon>Asteroidea</taxon>
        <taxon>Valvatacea</taxon>
        <taxon>Valvatida</taxon>
        <taxon>Asterinidae</taxon>
        <taxon>Patiria</taxon>
    </lineage>
</organism>
<evidence type="ECO:0000313" key="2">
    <source>
        <dbReference type="Proteomes" id="UP000887568"/>
    </source>
</evidence>
<dbReference type="AlphaFoldDB" id="A0A914AA63"/>
<proteinExistence type="predicted"/>